<gene>
    <name evidence="2" type="ORF">THF1D04_40037</name>
</gene>
<evidence type="ECO:0000313" key="3">
    <source>
        <dbReference type="Proteomes" id="UP001295420"/>
    </source>
</evidence>
<evidence type="ECO:0000313" key="2">
    <source>
        <dbReference type="EMBL" id="CAH1534756.1"/>
    </source>
</evidence>
<reference evidence="2" key="1">
    <citation type="submission" date="2022-01" db="EMBL/GenBank/DDBJ databases">
        <authorList>
            <person name="Lagorce A."/>
        </authorList>
    </citation>
    <scope>NUCLEOTIDE SEQUENCE</scope>
    <source>
        <strain evidence="2">Th15_F1_D04</strain>
    </source>
</reference>
<accession>A0AAU9Q803</accession>
<name>A0AAU9Q803_9VIBR</name>
<proteinExistence type="predicted"/>
<protein>
    <submittedName>
        <fullName evidence="2">Uncharacterized protein</fullName>
    </submittedName>
</protein>
<evidence type="ECO:0000256" key="1">
    <source>
        <dbReference type="SAM" id="MobiDB-lite"/>
    </source>
</evidence>
<dbReference type="AlphaFoldDB" id="A0AAU9Q803"/>
<feature type="region of interest" description="Disordered" evidence="1">
    <location>
        <begin position="63"/>
        <end position="86"/>
    </location>
</feature>
<organism evidence="2 3">
    <name type="scientific">Vibrio owensii</name>
    <dbReference type="NCBI Taxonomy" id="696485"/>
    <lineage>
        <taxon>Bacteria</taxon>
        <taxon>Pseudomonadati</taxon>
        <taxon>Pseudomonadota</taxon>
        <taxon>Gammaproteobacteria</taxon>
        <taxon>Vibrionales</taxon>
        <taxon>Vibrionaceae</taxon>
        <taxon>Vibrio</taxon>
    </lineage>
</organism>
<dbReference type="EMBL" id="CAKMTQ010000034">
    <property type="protein sequence ID" value="CAH1534756.1"/>
    <property type="molecule type" value="Genomic_DNA"/>
</dbReference>
<comment type="caution">
    <text evidence="2">The sequence shown here is derived from an EMBL/GenBank/DDBJ whole genome shotgun (WGS) entry which is preliminary data.</text>
</comment>
<sequence>MWKSCQERRQLEISEKKKATQLGRLAEVVKLFPFVWQLNQEAINYTGSNVSNVVSKRIRASSGENVSLPSQHSVNKPQLISNSTSL</sequence>
<dbReference type="Proteomes" id="UP001295420">
    <property type="component" value="Unassembled WGS sequence"/>
</dbReference>